<proteinExistence type="predicted"/>
<name>A0A1I0CH05_9FIRM</name>
<protein>
    <submittedName>
        <fullName evidence="2">Spore maturation protein A</fullName>
    </submittedName>
</protein>
<keyword evidence="1" id="KW-0472">Membrane</keyword>
<keyword evidence="1" id="KW-0812">Transmembrane</keyword>
<feature type="transmembrane region" description="Helical" evidence="1">
    <location>
        <begin position="164"/>
        <end position="186"/>
    </location>
</feature>
<keyword evidence="3" id="KW-1185">Reference proteome</keyword>
<dbReference type="GeneID" id="78287490"/>
<feature type="transmembrane region" description="Helical" evidence="1">
    <location>
        <begin position="131"/>
        <end position="152"/>
    </location>
</feature>
<reference evidence="3" key="1">
    <citation type="submission" date="2016-10" db="EMBL/GenBank/DDBJ databases">
        <authorList>
            <person name="Varghese N."/>
            <person name="Submissions S."/>
        </authorList>
    </citation>
    <scope>NUCLEOTIDE SEQUENCE [LARGE SCALE GENOMIC DNA]</scope>
    <source>
        <strain evidence="3">DSM 1551</strain>
    </source>
</reference>
<evidence type="ECO:0000256" key="1">
    <source>
        <dbReference type="SAM" id="Phobius"/>
    </source>
</evidence>
<accession>A0A1I0CH05</accession>
<keyword evidence="1" id="KW-1133">Transmembrane helix</keyword>
<dbReference type="EMBL" id="FOIN01000003">
    <property type="protein sequence ID" value="SET18387.1"/>
    <property type="molecule type" value="Genomic_DNA"/>
</dbReference>
<dbReference type="AlphaFoldDB" id="A0A1I0CH05"/>
<dbReference type="Proteomes" id="UP000198558">
    <property type="component" value="Unassembled WGS sequence"/>
</dbReference>
<organism evidence="2 3">
    <name type="scientific">Thomasclavelia cocleata</name>
    <dbReference type="NCBI Taxonomy" id="69824"/>
    <lineage>
        <taxon>Bacteria</taxon>
        <taxon>Bacillati</taxon>
        <taxon>Bacillota</taxon>
        <taxon>Erysipelotrichia</taxon>
        <taxon>Erysipelotrichales</taxon>
        <taxon>Coprobacillaceae</taxon>
        <taxon>Thomasclavelia</taxon>
    </lineage>
</organism>
<sequence>MAKVFKYGLIFFVLTAFATNRQDEMFKAILSSPNQVFELIKILVLSACLWNGFLNIIKASGLIKQLSFLLKPILKLIYGKAVEDEQIYLYLSTNFIANLLGVGSLASISGLKAMKSLTKYQSNPKVPCKEMMLLVIMNTTGLSIIPTTMMTLRQSYGSHDILGFFSYSLTIGLIITIIGIITSKVIEHYG</sequence>
<gene>
    <name evidence="2" type="ORF">SAMN04489758_10329</name>
</gene>
<dbReference type="RefSeq" id="WP_092352070.1">
    <property type="nucleotide sequence ID" value="NZ_CANSQN010000030.1"/>
</dbReference>
<feature type="transmembrane region" description="Helical" evidence="1">
    <location>
        <begin position="87"/>
        <end position="111"/>
    </location>
</feature>
<evidence type="ECO:0000313" key="3">
    <source>
        <dbReference type="Proteomes" id="UP000198558"/>
    </source>
</evidence>
<evidence type="ECO:0000313" key="2">
    <source>
        <dbReference type="EMBL" id="SET18387.1"/>
    </source>
</evidence>
<dbReference type="OrthoDB" id="9782481at2"/>